<dbReference type="EMBL" id="JBAWKS010000001">
    <property type="protein sequence ID" value="MEI4549930.1"/>
    <property type="molecule type" value="Genomic_DNA"/>
</dbReference>
<sequence length="138" mass="15887">MHKFVKFFFLLTLGTILFHFFSVSVSFVYLNWIVETDLFPDQKSFLWSLELSLPSSFIFSFCLAFALLMNKWLLDLKSSNSLKVVVTTSVTFALFIGLLKNIDIPTNSYLMLLVFLVPLVITALLIAVLKVTKRVWYS</sequence>
<comment type="caution">
    <text evidence="2">The sequence shown here is derived from an EMBL/GenBank/DDBJ whole genome shotgun (WGS) entry which is preliminary data.</text>
</comment>
<organism evidence="2 3">
    <name type="scientific">Pseudoalteromonas spongiae</name>
    <dbReference type="NCBI Taxonomy" id="298657"/>
    <lineage>
        <taxon>Bacteria</taxon>
        <taxon>Pseudomonadati</taxon>
        <taxon>Pseudomonadota</taxon>
        <taxon>Gammaproteobacteria</taxon>
        <taxon>Alteromonadales</taxon>
        <taxon>Pseudoalteromonadaceae</taxon>
        <taxon>Pseudoalteromonas</taxon>
    </lineage>
</organism>
<evidence type="ECO:0000256" key="1">
    <source>
        <dbReference type="SAM" id="Phobius"/>
    </source>
</evidence>
<gene>
    <name evidence="2" type="ORF">WAE96_09600</name>
</gene>
<feature type="transmembrane region" description="Helical" evidence="1">
    <location>
        <begin position="81"/>
        <end position="102"/>
    </location>
</feature>
<proteinExistence type="predicted"/>
<reference evidence="2 3" key="1">
    <citation type="submission" date="2023-12" db="EMBL/GenBank/DDBJ databases">
        <title>Friends and Foes: Symbiotic and Algicidal bacterial influence on Karenia brevis blooms.</title>
        <authorList>
            <person name="Fei C."/>
            <person name="Mohamed A.R."/>
            <person name="Booker A."/>
            <person name="Arshad M."/>
            <person name="Klass S."/>
            <person name="Ahn S."/>
            <person name="Gilbert P.M."/>
            <person name="Heil C.A."/>
            <person name="Martinez J.M."/>
            <person name="Amin S.A."/>
        </authorList>
    </citation>
    <scope>NUCLEOTIDE SEQUENCE [LARGE SCALE GENOMIC DNA]</scope>
    <source>
        <strain evidence="2 3">CE15</strain>
    </source>
</reference>
<name>A0ABU8ESI2_9GAMM</name>
<accession>A0ABU8ESI2</accession>
<feature type="transmembrane region" description="Helical" evidence="1">
    <location>
        <begin position="108"/>
        <end position="129"/>
    </location>
</feature>
<keyword evidence="3" id="KW-1185">Reference proteome</keyword>
<feature type="transmembrane region" description="Helical" evidence="1">
    <location>
        <begin position="45"/>
        <end position="69"/>
    </location>
</feature>
<keyword evidence="1" id="KW-1133">Transmembrane helix</keyword>
<keyword evidence="1" id="KW-0472">Membrane</keyword>
<feature type="transmembrane region" description="Helical" evidence="1">
    <location>
        <begin position="7"/>
        <end position="33"/>
    </location>
</feature>
<evidence type="ECO:0000313" key="3">
    <source>
        <dbReference type="Proteomes" id="UP001382455"/>
    </source>
</evidence>
<protein>
    <submittedName>
        <fullName evidence="2">Uncharacterized protein</fullName>
    </submittedName>
</protein>
<dbReference type="Proteomes" id="UP001382455">
    <property type="component" value="Unassembled WGS sequence"/>
</dbReference>
<evidence type="ECO:0000313" key="2">
    <source>
        <dbReference type="EMBL" id="MEI4549930.1"/>
    </source>
</evidence>
<dbReference type="RefSeq" id="WP_336435298.1">
    <property type="nucleotide sequence ID" value="NZ_JBAWKS010000001.1"/>
</dbReference>
<keyword evidence="1" id="KW-0812">Transmembrane</keyword>